<evidence type="ECO:0000313" key="2">
    <source>
        <dbReference type="Proteomes" id="UP000602076"/>
    </source>
</evidence>
<keyword evidence="2" id="KW-1185">Reference proteome</keyword>
<dbReference type="AlphaFoldDB" id="A0A927H9Y8"/>
<sequence length="88" mass="10436">MNDKVIESNVRERKILRNDLLIKIYNEYFSSPKHYSIDKKERIKDRELDLALLYLEDSNLIKKGITGEEYIPTVSGINYIEDIANRFL</sequence>
<organism evidence="1 2">
    <name type="scientific">Peribacillus faecalis</name>
    <dbReference type="NCBI Taxonomy" id="2772559"/>
    <lineage>
        <taxon>Bacteria</taxon>
        <taxon>Bacillati</taxon>
        <taxon>Bacillota</taxon>
        <taxon>Bacilli</taxon>
        <taxon>Bacillales</taxon>
        <taxon>Bacillaceae</taxon>
        <taxon>Peribacillus</taxon>
    </lineage>
</organism>
<comment type="caution">
    <text evidence="1">The sequence shown here is derived from an EMBL/GenBank/DDBJ whole genome shotgun (WGS) entry which is preliminary data.</text>
</comment>
<name>A0A927H9Y8_9BACI</name>
<proteinExistence type="predicted"/>
<protein>
    <submittedName>
        <fullName evidence="1">Uncharacterized protein</fullName>
    </submittedName>
</protein>
<evidence type="ECO:0000313" key="1">
    <source>
        <dbReference type="EMBL" id="MBD3107379.1"/>
    </source>
</evidence>
<accession>A0A927H9Y8</accession>
<dbReference type="EMBL" id="JACXSI010000006">
    <property type="protein sequence ID" value="MBD3107379.1"/>
    <property type="molecule type" value="Genomic_DNA"/>
</dbReference>
<dbReference type="RefSeq" id="WP_190996928.1">
    <property type="nucleotide sequence ID" value="NZ_JACXSI010000006.1"/>
</dbReference>
<reference evidence="1" key="1">
    <citation type="submission" date="2020-09" db="EMBL/GenBank/DDBJ databases">
        <title>Bacillus faecalis sp. nov., a moderately halophilic bacterium isolated from cow faeces.</title>
        <authorList>
            <person name="Jiang L."/>
            <person name="Lee J."/>
        </authorList>
    </citation>
    <scope>NUCLEOTIDE SEQUENCE</scope>
    <source>
        <strain evidence="1">AGMB 02131</strain>
    </source>
</reference>
<gene>
    <name evidence="1" type="ORF">IEO70_03290</name>
</gene>
<dbReference type="Proteomes" id="UP000602076">
    <property type="component" value="Unassembled WGS sequence"/>
</dbReference>